<evidence type="ECO:0000313" key="2">
    <source>
        <dbReference type="EMBL" id="GAA57293.1"/>
    </source>
</evidence>
<dbReference type="AlphaFoldDB" id="G7YWG3"/>
<dbReference type="Proteomes" id="UP000008909">
    <property type="component" value="Unassembled WGS sequence"/>
</dbReference>
<reference evidence="2" key="1">
    <citation type="journal article" date="2011" name="Genome Biol.">
        <title>The draft genome of the carcinogenic human liver fluke Clonorchis sinensis.</title>
        <authorList>
            <person name="Wang X."/>
            <person name="Chen W."/>
            <person name="Huang Y."/>
            <person name="Sun J."/>
            <person name="Men J."/>
            <person name="Liu H."/>
            <person name="Luo F."/>
            <person name="Guo L."/>
            <person name="Lv X."/>
            <person name="Deng C."/>
            <person name="Zhou C."/>
            <person name="Fan Y."/>
            <person name="Li X."/>
            <person name="Huang L."/>
            <person name="Hu Y."/>
            <person name="Liang C."/>
            <person name="Hu X."/>
            <person name="Xu J."/>
            <person name="Yu X."/>
        </authorList>
    </citation>
    <scope>NUCLEOTIDE SEQUENCE [LARGE SCALE GENOMIC DNA]</scope>
    <source>
        <strain evidence="2">Henan</strain>
    </source>
</reference>
<organism evidence="2 3">
    <name type="scientific">Clonorchis sinensis</name>
    <name type="common">Chinese liver fluke</name>
    <dbReference type="NCBI Taxonomy" id="79923"/>
    <lineage>
        <taxon>Eukaryota</taxon>
        <taxon>Metazoa</taxon>
        <taxon>Spiralia</taxon>
        <taxon>Lophotrochozoa</taxon>
        <taxon>Platyhelminthes</taxon>
        <taxon>Trematoda</taxon>
        <taxon>Digenea</taxon>
        <taxon>Opisthorchiida</taxon>
        <taxon>Opisthorchiata</taxon>
        <taxon>Opisthorchiidae</taxon>
        <taxon>Clonorchis</taxon>
    </lineage>
</organism>
<sequence length="363" mass="40550">MVRVSVMYRNWVRSTAIRALGTSARIPSCDASPTTPSAEREEKTRPSEEGFYCPNRRRSTTRYNRLLDTKAPPFTKNNEYLVTTKRPEGDGFFIPNAPHLIHSNKERLGIKYRYSSELQFLHSPEQDPEVGVTPAADATVVKTSVVDAMCITARDNTSFASPVTVFSVAAVRQVIRVSMAAGSGLDAEIEKYRVRPMQNHGKFPINPIYLEYADGIVLVFEAKAQMFLDERTKVIPSFGMRFVPSVRYFSRGSGASEFSCGVTVSDDDAFIGGKNPALSATMARPRVSRTAPLGALEPTRFWKRLLEDLSQGYEPPLVRRRAWTLYKSERQTAPPTQRQTGFQLKEPVPYAFLSIGTRNSTGC</sequence>
<keyword evidence="3" id="KW-1185">Reference proteome</keyword>
<name>G7YWG3_CLOSI</name>
<accession>G7YWG3</accession>
<evidence type="ECO:0000313" key="3">
    <source>
        <dbReference type="Proteomes" id="UP000008909"/>
    </source>
</evidence>
<proteinExistence type="predicted"/>
<feature type="region of interest" description="Disordered" evidence="1">
    <location>
        <begin position="26"/>
        <end position="50"/>
    </location>
</feature>
<evidence type="ECO:0000256" key="1">
    <source>
        <dbReference type="SAM" id="MobiDB-lite"/>
    </source>
</evidence>
<feature type="compositionally biased region" description="Basic and acidic residues" evidence="1">
    <location>
        <begin position="38"/>
        <end position="48"/>
    </location>
</feature>
<gene>
    <name evidence="2" type="ORF">CLF_112491</name>
</gene>
<protein>
    <submittedName>
        <fullName evidence="2">Uncharacterized protein</fullName>
    </submittedName>
</protein>
<dbReference type="EMBL" id="DF144645">
    <property type="protein sequence ID" value="GAA57293.1"/>
    <property type="molecule type" value="Genomic_DNA"/>
</dbReference>
<reference key="2">
    <citation type="submission" date="2011-10" db="EMBL/GenBank/DDBJ databases">
        <title>The genome and transcriptome sequence of Clonorchis sinensis provide insights into the carcinogenic liver fluke.</title>
        <authorList>
            <person name="Wang X."/>
            <person name="Huang Y."/>
            <person name="Chen W."/>
            <person name="Liu H."/>
            <person name="Guo L."/>
            <person name="Chen Y."/>
            <person name="Luo F."/>
            <person name="Zhou W."/>
            <person name="Sun J."/>
            <person name="Mao Q."/>
            <person name="Liang P."/>
            <person name="Zhou C."/>
            <person name="Tian Y."/>
            <person name="Men J."/>
            <person name="Lv X."/>
            <person name="Huang L."/>
            <person name="Zhou J."/>
            <person name="Hu Y."/>
            <person name="Li R."/>
            <person name="Zhang F."/>
            <person name="Lei H."/>
            <person name="Li X."/>
            <person name="Hu X."/>
            <person name="Liang C."/>
            <person name="Xu J."/>
            <person name="Wu Z."/>
            <person name="Yu X."/>
        </authorList>
    </citation>
    <scope>NUCLEOTIDE SEQUENCE</scope>
    <source>
        <strain>Henan</strain>
    </source>
</reference>